<dbReference type="InterPro" id="IPR044051">
    <property type="entry name" value="Prophage_tail_N"/>
</dbReference>
<dbReference type="Gene3D" id="3.55.50.40">
    <property type="match status" value="1"/>
</dbReference>
<dbReference type="Pfam" id="PF18994">
    <property type="entry name" value="Prophage_tailD1"/>
    <property type="match status" value="1"/>
</dbReference>
<comment type="caution">
    <text evidence="2">The sequence shown here is derived from an EMBL/GenBank/DDBJ whole genome shotgun (WGS) entry which is preliminary data.</text>
</comment>
<evidence type="ECO:0000313" key="2">
    <source>
        <dbReference type="EMBL" id="NUU73914.1"/>
    </source>
</evidence>
<dbReference type="AlphaFoldDB" id="A0A7Y6ETQ7"/>
<reference evidence="2 3" key="1">
    <citation type="submission" date="2020-05" db="EMBL/GenBank/DDBJ databases">
        <title>Genome Sequencing of Type Strains.</title>
        <authorList>
            <person name="Lemaire J.F."/>
            <person name="Inderbitzin P."/>
            <person name="Gregorio O.A."/>
            <person name="Collins S.B."/>
            <person name="Wespe N."/>
            <person name="Knight-Connoni V."/>
        </authorList>
    </citation>
    <scope>NUCLEOTIDE SEQUENCE [LARGE SCALE GENOMIC DNA]</scope>
    <source>
        <strain evidence="2 3">LMG 21957</strain>
    </source>
</reference>
<accession>A0A7Y6ETQ7</accession>
<dbReference type="InterPro" id="IPR007119">
    <property type="entry name" value="Phage_tail_spike_N"/>
</dbReference>
<organism evidence="2 3">
    <name type="scientific">Paenibacillus xylanilyticus</name>
    <dbReference type="NCBI Taxonomy" id="248903"/>
    <lineage>
        <taxon>Bacteria</taxon>
        <taxon>Bacillati</taxon>
        <taxon>Bacillota</taxon>
        <taxon>Bacilli</taxon>
        <taxon>Bacillales</taxon>
        <taxon>Paenibacillaceae</taxon>
        <taxon>Paenibacillus</taxon>
    </lineage>
</organism>
<gene>
    <name evidence="2" type="ORF">HP552_01265</name>
</gene>
<proteinExistence type="predicted"/>
<sequence>MKYLQVFDKDLKRTGYLNFAYDIVRRRRVNGDYELSFFVPMTSDDYREKIKIKGHVMDEQGQYYVIQTRERVRDGKKLTARIVATHVMFKMNEFKVPYDQYIEEAYGVHISQMTARLSLIMNNKYTFKIDDVFDLQDIKDWGRTTALEAFNHIVKSYGAEVKADNFTIHLRKRVGENVGKQYRIGKDIIQDQFKDEGSNLVTRMFSQMKDGRTFIGMSTDYLTAEELSLLQSVPGAIQNGKLAVNYLISPYAQYWSNTTNVFYDGELVDQNIEDPEKLLKATREELRKKEIPEIEISINAADIHKIDRIESPPDMGDIVYAYDPEMEMKNIEMRVMEMTEYPFSMDKHTQVVLANFKIQSYDDIIADLERSKRIVNDLFSGGKIRTDVFETFAKQAVIDINNSKTQIIYDQRGIVLQSQTDTRNQVILTSDGLMLTTDRGITARVAITAQGIVAEAIRGVLGDFVSMVIGSGNLVTKINTQGISSGHADYNQAPFRVDMQGNVVARSIKLTGEIDNSTMLSSLIQASRIVGNEIEGGTITGALIRTAASGRRIEQDINGFRTYDSNNRNRIRITTGSNDEIAAISFFGSGGAVAGEINSYQNSGQLTIFSNDLFLGSNNTGNPIRLQGSPIVAGPAEFRSTVSFANSNITGLGIASINGLQAELSSLRTQLESLRYSFNNHTHPITLPTHNHGLANATNWGGTYQTSTP</sequence>
<name>A0A7Y6ETQ7_9BACL</name>
<dbReference type="EMBL" id="JABMCB010000116">
    <property type="protein sequence ID" value="NUU73914.1"/>
    <property type="molecule type" value="Genomic_DNA"/>
</dbReference>
<dbReference type="Proteomes" id="UP000526125">
    <property type="component" value="Unassembled WGS sequence"/>
</dbReference>
<dbReference type="NCBIfam" id="TIGR01665">
    <property type="entry name" value="put_anti_recept"/>
    <property type="match status" value="1"/>
</dbReference>
<evidence type="ECO:0000259" key="1">
    <source>
        <dbReference type="Pfam" id="PF18994"/>
    </source>
</evidence>
<dbReference type="RefSeq" id="WP_175393907.1">
    <property type="nucleotide sequence ID" value="NZ_JABMCB010000116.1"/>
</dbReference>
<feature type="domain" description="Prophage endopeptidase tail N-terminal" evidence="1">
    <location>
        <begin position="14"/>
        <end position="86"/>
    </location>
</feature>
<keyword evidence="3" id="KW-1185">Reference proteome</keyword>
<protein>
    <recommendedName>
        <fullName evidence="1">Prophage endopeptidase tail N-terminal domain-containing protein</fullName>
    </recommendedName>
</protein>
<evidence type="ECO:0000313" key="3">
    <source>
        <dbReference type="Proteomes" id="UP000526125"/>
    </source>
</evidence>